<dbReference type="Proteomes" id="UP000321389">
    <property type="component" value="Chromosome"/>
</dbReference>
<accession>A0A5B8L213</accession>
<dbReference type="AlphaFoldDB" id="A0A5B8L213"/>
<reference evidence="1" key="1">
    <citation type="submission" date="2020-04" db="EMBL/GenBank/DDBJ databases">
        <title>Nitratireductor sp. nov. isolated from mangrove soil.</title>
        <authorList>
            <person name="Ye Y."/>
        </authorList>
    </citation>
    <scope>NUCLEOTIDE SEQUENCE</scope>
    <source>
        <strain evidence="1">SY7</strain>
    </source>
</reference>
<protein>
    <recommendedName>
        <fullName evidence="3">NUDIX hydrolase</fullName>
    </recommendedName>
</protein>
<keyword evidence="2" id="KW-1185">Reference proteome</keyword>
<evidence type="ECO:0000313" key="1">
    <source>
        <dbReference type="EMBL" id="QDZ01558.1"/>
    </source>
</evidence>
<dbReference type="OrthoDB" id="9806849at2"/>
<dbReference type="InterPro" id="IPR015797">
    <property type="entry name" value="NUDIX_hydrolase-like_dom_sf"/>
</dbReference>
<gene>
    <name evidence="1" type="ORF">FQ775_14885</name>
</gene>
<dbReference type="KEGG" id="niy:FQ775_14885"/>
<name>A0A5B8L213_9HYPH</name>
<sequence length="243" mass="27106">MDIAFNMTPGRIHALSEVELRIDDAPPAYEEEHRADIARNWEEERLHKPALFDGRMLMFSRLAVSDGRLEGLCHPVRYSTYLHWRRHGRGALRHCYANAILVTRDNALVAIEMAAHTLSAGSVYFASGSFEAEDAVDGRLDLEANMAREVGEEIGLDLSGLERESGYAALALDSGTAVARRFRLDLTAAEADAAIRRFLSSEREPEIARPVIIREGEPRPARLAAQMPQLIDWHFASPFEPVG</sequence>
<evidence type="ECO:0000313" key="2">
    <source>
        <dbReference type="Proteomes" id="UP000321389"/>
    </source>
</evidence>
<evidence type="ECO:0008006" key="3">
    <source>
        <dbReference type="Google" id="ProtNLM"/>
    </source>
</evidence>
<dbReference type="EMBL" id="CP042301">
    <property type="protein sequence ID" value="QDZ01558.1"/>
    <property type="molecule type" value="Genomic_DNA"/>
</dbReference>
<dbReference type="RefSeq" id="WP_146300201.1">
    <property type="nucleotide sequence ID" value="NZ_CP042301.2"/>
</dbReference>
<proteinExistence type="predicted"/>
<dbReference type="SUPFAM" id="SSF55811">
    <property type="entry name" value="Nudix"/>
    <property type="match status" value="1"/>
</dbReference>
<organism evidence="1 2">
    <name type="scientific">Nitratireductor mangrovi</name>
    <dbReference type="NCBI Taxonomy" id="2599600"/>
    <lineage>
        <taxon>Bacteria</taxon>
        <taxon>Pseudomonadati</taxon>
        <taxon>Pseudomonadota</taxon>
        <taxon>Alphaproteobacteria</taxon>
        <taxon>Hyphomicrobiales</taxon>
        <taxon>Phyllobacteriaceae</taxon>
        <taxon>Nitratireductor</taxon>
    </lineage>
</organism>